<sequence length="126" mass="13033">MGSGAGHVRAALAVLLTLPVLAGFLLTGTAAAHAEAAPARVVVVGVPGLQWGDLDRTRTPNLWRLVERGASASMSTRAVPPPSRSLTCPVAGWLTVSAGQRAVAPPEGLLEALGVEPRWVGRNVWD</sequence>
<proteinExistence type="predicted"/>
<dbReference type="Proteomes" id="UP001597024">
    <property type="component" value="Unassembled WGS sequence"/>
</dbReference>
<dbReference type="Gene3D" id="3.40.720.10">
    <property type="entry name" value="Alkaline Phosphatase, subunit A"/>
    <property type="match status" value="1"/>
</dbReference>
<keyword evidence="2" id="KW-1185">Reference proteome</keyword>
<dbReference type="InterPro" id="IPR017850">
    <property type="entry name" value="Alkaline_phosphatase_core_sf"/>
</dbReference>
<gene>
    <name evidence="1" type="ORF">ACFQ08_44560</name>
</gene>
<accession>A0ABW3E978</accession>
<comment type="caution">
    <text evidence="1">The sequence shown here is derived from an EMBL/GenBank/DDBJ whole genome shotgun (WGS) entry which is preliminary data.</text>
</comment>
<dbReference type="EMBL" id="JBHTHX010003381">
    <property type="protein sequence ID" value="MFD0891667.1"/>
    <property type="molecule type" value="Genomic_DNA"/>
</dbReference>
<name>A0ABW3E978_9ACTN</name>
<organism evidence="1 2">
    <name type="scientific">Streptosporangium algeriense</name>
    <dbReference type="NCBI Taxonomy" id="1682748"/>
    <lineage>
        <taxon>Bacteria</taxon>
        <taxon>Bacillati</taxon>
        <taxon>Actinomycetota</taxon>
        <taxon>Actinomycetes</taxon>
        <taxon>Streptosporangiales</taxon>
        <taxon>Streptosporangiaceae</taxon>
        <taxon>Streptosporangium</taxon>
    </lineage>
</organism>
<reference evidence="2" key="1">
    <citation type="journal article" date="2019" name="Int. J. Syst. Evol. Microbiol.">
        <title>The Global Catalogue of Microorganisms (GCM) 10K type strain sequencing project: providing services to taxonomists for standard genome sequencing and annotation.</title>
        <authorList>
            <consortium name="The Broad Institute Genomics Platform"/>
            <consortium name="The Broad Institute Genome Sequencing Center for Infectious Disease"/>
            <person name="Wu L."/>
            <person name="Ma J."/>
        </authorList>
    </citation>
    <scope>NUCLEOTIDE SEQUENCE [LARGE SCALE GENOMIC DNA]</scope>
    <source>
        <strain evidence="2">CCUG 62974</strain>
    </source>
</reference>
<evidence type="ECO:0000313" key="2">
    <source>
        <dbReference type="Proteomes" id="UP001597024"/>
    </source>
</evidence>
<feature type="non-terminal residue" evidence="1">
    <location>
        <position position="126"/>
    </location>
</feature>
<protein>
    <submittedName>
        <fullName evidence="1">Uncharacterized protein</fullName>
    </submittedName>
</protein>
<evidence type="ECO:0000313" key="1">
    <source>
        <dbReference type="EMBL" id="MFD0891667.1"/>
    </source>
</evidence>
<dbReference type="SUPFAM" id="SSF53649">
    <property type="entry name" value="Alkaline phosphatase-like"/>
    <property type="match status" value="1"/>
</dbReference>